<dbReference type="InterPro" id="IPR027417">
    <property type="entry name" value="P-loop_NTPase"/>
</dbReference>
<dbReference type="RefSeq" id="WP_191280850.1">
    <property type="nucleotide sequence ID" value="NZ_BNAD01000015.1"/>
</dbReference>
<evidence type="ECO:0000256" key="4">
    <source>
        <dbReference type="SAM" id="MobiDB-lite"/>
    </source>
</evidence>
<dbReference type="PANTHER" id="PTHR42781">
    <property type="entry name" value="SPERMIDINE/PUTRESCINE IMPORT ATP-BINDING PROTEIN POTA"/>
    <property type="match status" value="1"/>
</dbReference>
<dbReference type="Gene3D" id="3.40.50.300">
    <property type="entry name" value="P-loop containing nucleotide triphosphate hydrolases"/>
    <property type="match status" value="1"/>
</dbReference>
<dbReference type="SUPFAM" id="SSF52540">
    <property type="entry name" value="P-loop containing nucleoside triphosphate hydrolases"/>
    <property type="match status" value="1"/>
</dbReference>
<protein>
    <submittedName>
        <fullName evidence="6">ABC transporter ATP-binding protein</fullName>
    </submittedName>
</protein>
<name>A0ABQ3HMR7_9ACTN</name>
<dbReference type="PANTHER" id="PTHR42781:SF4">
    <property type="entry name" value="SPERMIDINE_PUTRESCINE IMPORT ATP-BINDING PROTEIN POTA"/>
    <property type="match status" value="1"/>
</dbReference>
<keyword evidence="2" id="KW-0547">Nucleotide-binding</keyword>
<comment type="caution">
    <text evidence="6">The sequence shown here is derived from an EMBL/GenBank/DDBJ whole genome shotgun (WGS) entry which is preliminary data.</text>
</comment>
<evidence type="ECO:0000256" key="3">
    <source>
        <dbReference type="ARBA" id="ARBA00022840"/>
    </source>
</evidence>
<dbReference type="Proteomes" id="UP000597341">
    <property type="component" value="Unassembled WGS sequence"/>
</dbReference>
<dbReference type="PROSITE" id="PS50893">
    <property type="entry name" value="ABC_TRANSPORTER_2"/>
    <property type="match status" value="1"/>
</dbReference>
<feature type="compositionally biased region" description="Basic and acidic residues" evidence="4">
    <location>
        <begin position="365"/>
        <end position="378"/>
    </location>
</feature>
<dbReference type="PROSITE" id="PS00211">
    <property type="entry name" value="ABC_TRANSPORTER_1"/>
    <property type="match status" value="1"/>
</dbReference>
<dbReference type="InterPro" id="IPR017871">
    <property type="entry name" value="ABC_transporter-like_CS"/>
</dbReference>
<keyword evidence="7" id="KW-1185">Reference proteome</keyword>
<evidence type="ECO:0000259" key="5">
    <source>
        <dbReference type="PROSITE" id="PS50893"/>
    </source>
</evidence>
<dbReference type="InterPro" id="IPR003593">
    <property type="entry name" value="AAA+_ATPase"/>
</dbReference>
<sequence>MSTLEVRDVWHRYPGADTPALRGASVAVADGEMVSVVGPSGSGKSTLLRVAAGLLRSTSGEVLVDGRDVADQPTERRDLTVMFQHPLLFEHLDVAGNVAFAPRLAGARRREARRCAQRYLRLVHLEGMGSRDVTSLSGGQQQRVALARALAAERGALLLDEPFSSLDRELRASMHDLLVEVRAALAPTILMVTHDLDEAALAESTVVLIDGSVHQHASMVEIYRRPATVAVARLLGGFTEIAGTVRDGMHHSAWGRLPVADGGAEDGAAVLLVRRESLRLAATDSGRAGLGARVVRRRPTGTRVVVTLAGDDDSTVEVELPVGHDVRPGTRVRVVPTDTRAPQWAVQHKDSPGNADALPPGFHVSPHEARLPMEETRS</sequence>
<dbReference type="GO" id="GO:0005524">
    <property type="term" value="F:ATP binding"/>
    <property type="evidence" value="ECO:0007669"/>
    <property type="project" value="UniProtKB-KW"/>
</dbReference>
<evidence type="ECO:0000313" key="6">
    <source>
        <dbReference type="EMBL" id="GHE18968.1"/>
    </source>
</evidence>
<evidence type="ECO:0000256" key="2">
    <source>
        <dbReference type="ARBA" id="ARBA00022741"/>
    </source>
</evidence>
<dbReference type="SMART" id="SM00382">
    <property type="entry name" value="AAA"/>
    <property type="match status" value="1"/>
</dbReference>
<dbReference type="Pfam" id="PF12857">
    <property type="entry name" value="TOBE_3"/>
    <property type="match status" value="1"/>
</dbReference>
<dbReference type="InterPro" id="IPR008995">
    <property type="entry name" value="Mo/tungstate-bd_C_term_dom"/>
</dbReference>
<proteinExistence type="predicted"/>
<evidence type="ECO:0000256" key="1">
    <source>
        <dbReference type="ARBA" id="ARBA00022448"/>
    </source>
</evidence>
<accession>A0ABQ3HMR7</accession>
<dbReference type="EMBL" id="BNAD01000015">
    <property type="protein sequence ID" value="GHE18968.1"/>
    <property type="molecule type" value="Genomic_DNA"/>
</dbReference>
<reference evidence="7" key="1">
    <citation type="journal article" date="2019" name="Int. J. Syst. Evol. Microbiol.">
        <title>The Global Catalogue of Microorganisms (GCM) 10K type strain sequencing project: providing services to taxonomists for standard genome sequencing and annotation.</title>
        <authorList>
            <consortium name="The Broad Institute Genomics Platform"/>
            <consortium name="The Broad Institute Genome Sequencing Center for Infectious Disease"/>
            <person name="Wu L."/>
            <person name="Ma J."/>
        </authorList>
    </citation>
    <scope>NUCLEOTIDE SEQUENCE [LARGE SCALE GENOMIC DNA]</scope>
    <source>
        <strain evidence="7">CGMCC 1.12791</strain>
    </source>
</reference>
<feature type="domain" description="ABC transporter" evidence="5">
    <location>
        <begin position="4"/>
        <end position="235"/>
    </location>
</feature>
<dbReference type="SUPFAM" id="SSF50331">
    <property type="entry name" value="MOP-like"/>
    <property type="match status" value="1"/>
</dbReference>
<gene>
    <name evidence="6" type="ORF">GCM10011376_35780</name>
</gene>
<keyword evidence="1" id="KW-0813">Transport</keyword>
<dbReference type="Pfam" id="PF00005">
    <property type="entry name" value="ABC_tran"/>
    <property type="match status" value="1"/>
</dbReference>
<dbReference type="InterPro" id="IPR003439">
    <property type="entry name" value="ABC_transporter-like_ATP-bd"/>
</dbReference>
<organism evidence="6 7">
    <name type="scientific">Nocardioides flavus</name>
    <name type="common">ex Wang et al. 2016</name>
    <dbReference type="NCBI Taxonomy" id="2058780"/>
    <lineage>
        <taxon>Bacteria</taxon>
        <taxon>Bacillati</taxon>
        <taxon>Actinomycetota</taxon>
        <taxon>Actinomycetes</taxon>
        <taxon>Propionibacteriales</taxon>
        <taxon>Nocardioidaceae</taxon>
        <taxon>Nocardioides</taxon>
    </lineage>
</organism>
<dbReference type="InterPro" id="IPR024765">
    <property type="entry name" value="TOBE-like"/>
</dbReference>
<keyword evidence="3 6" id="KW-0067">ATP-binding</keyword>
<evidence type="ECO:0000313" key="7">
    <source>
        <dbReference type="Proteomes" id="UP000597341"/>
    </source>
</evidence>
<feature type="region of interest" description="Disordered" evidence="4">
    <location>
        <begin position="347"/>
        <end position="378"/>
    </location>
</feature>
<dbReference type="InterPro" id="IPR050093">
    <property type="entry name" value="ABC_SmlMolc_Importer"/>
</dbReference>